<reference evidence="2" key="1">
    <citation type="submission" date="2023-10" db="EMBL/GenBank/DDBJ databases">
        <authorList>
            <person name="Chen Y."/>
            <person name="Shah S."/>
            <person name="Dougan E. K."/>
            <person name="Thang M."/>
            <person name="Chan C."/>
        </authorList>
    </citation>
    <scope>NUCLEOTIDE SEQUENCE [LARGE SCALE GENOMIC DNA]</scope>
</reference>
<dbReference type="EMBL" id="CAUYUJ010003836">
    <property type="protein sequence ID" value="CAK0807061.1"/>
    <property type="molecule type" value="Genomic_DNA"/>
</dbReference>
<evidence type="ECO:0000313" key="2">
    <source>
        <dbReference type="EMBL" id="CAK0807061.1"/>
    </source>
</evidence>
<feature type="compositionally biased region" description="Basic and acidic residues" evidence="1">
    <location>
        <begin position="1"/>
        <end position="11"/>
    </location>
</feature>
<evidence type="ECO:0000256" key="1">
    <source>
        <dbReference type="SAM" id="MobiDB-lite"/>
    </source>
</evidence>
<organism evidence="2 3">
    <name type="scientific">Prorocentrum cordatum</name>
    <dbReference type="NCBI Taxonomy" id="2364126"/>
    <lineage>
        <taxon>Eukaryota</taxon>
        <taxon>Sar</taxon>
        <taxon>Alveolata</taxon>
        <taxon>Dinophyceae</taxon>
        <taxon>Prorocentrales</taxon>
        <taxon>Prorocentraceae</taxon>
        <taxon>Prorocentrum</taxon>
    </lineage>
</organism>
<gene>
    <name evidence="2" type="ORF">PCOR1329_LOCUS13059</name>
</gene>
<proteinExistence type="predicted"/>
<keyword evidence="3" id="KW-1185">Reference proteome</keyword>
<accession>A0ABN9QMI0</accession>
<protein>
    <submittedName>
        <fullName evidence="2">Uncharacterized protein</fullName>
    </submittedName>
</protein>
<comment type="caution">
    <text evidence="2">The sequence shown here is derived from an EMBL/GenBank/DDBJ whole genome shotgun (WGS) entry which is preliminary data.</text>
</comment>
<dbReference type="Proteomes" id="UP001189429">
    <property type="component" value="Unassembled WGS sequence"/>
</dbReference>
<feature type="region of interest" description="Disordered" evidence="1">
    <location>
        <begin position="1"/>
        <end position="50"/>
    </location>
</feature>
<evidence type="ECO:0000313" key="3">
    <source>
        <dbReference type="Proteomes" id="UP001189429"/>
    </source>
</evidence>
<name>A0ABN9QMI0_9DINO</name>
<sequence length="197" mass="21625">MGTLRPADRQTRRSGRRTPGRSTFPSSGSGTRRSASRSPGRTESRDDPSISLQLEGITGSFASTHQMMMQNTQDIIDLRPRVQGSLNRRSQLSDQLVLCGQDVRRKHDEWQNPLTSALKSQGDKIEQMGLSLAGPPLGTATDQPIPGAKRGELESQVDELQEARRVTGAKSCEIHPPPDARFLAALTAEARRWRSGI</sequence>
<feature type="compositionally biased region" description="Low complexity" evidence="1">
    <location>
        <begin position="20"/>
        <end position="39"/>
    </location>
</feature>